<keyword evidence="1" id="KW-0472">Membrane</keyword>
<feature type="transmembrane region" description="Helical" evidence="1">
    <location>
        <begin position="47"/>
        <end position="67"/>
    </location>
</feature>
<keyword evidence="1" id="KW-1133">Transmembrane helix</keyword>
<dbReference type="EMBL" id="JAKZFC010000007">
    <property type="protein sequence ID" value="MCH7323421.1"/>
    <property type="molecule type" value="Genomic_DNA"/>
</dbReference>
<accession>A0ABS9UGG0</accession>
<organism evidence="2 3">
    <name type="scientific">Solibacillus palustris</name>
    <dbReference type="NCBI Taxonomy" id="2908203"/>
    <lineage>
        <taxon>Bacteria</taxon>
        <taxon>Bacillati</taxon>
        <taxon>Bacillota</taxon>
        <taxon>Bacilli</taxon>
        <taxon>Bacillales</taxon>
        <taxon>Caryophanaceae</taxon>
        <taxon>Solibacillus</taxon>
    </lineage>
</organism>
<protein>
    <submittedName>
        <fullName evidence="2">Stage II sporulation protein P</fullName>
    </submittedName>
</protein>
<keyword evidence="1" id="KW-0812">Transmembrane</keyword>
<evidence type="ECO:0000313" key="2">
    <source>
        <dbReference type="EMBL" id="MCH7323421.1"/>
    </source>
</evidence>
<keyword evidence="3" id="KW-1185">Reference proteome</keyword>
<comment type="caution">
    <text evidence="2">The sequence shown here is derived from an EMBL/GenBank/DDBJ whole genome shotgun (WGS) entry which is preliminary data.</text>
</comment>
<dbReference type="InterPro" id="IPR010897">
    <property type="entry name" value="Spore_II_P"/>
</dbReference>
<dbReference type="RefSeq" id="WP_241370591.1">
    <property type="nucleotide sequence ID" value="NZ_JAKZFC010000007.1"/>
</dbReference>
<dbReference type="Proteomes" id="UP001316087">
    <property type="component" value="Unassembled WGS sequence"/>
</dbReference>
<evidence type="ECO:0000313" key="3">
    <source>
        <dbReference type="Proteomes" id="UP001316087"/>
    </source>
</evidence>
<dbReference type="Pfam" id="PF07454">
    <property type="entry name" value="SpoIIP"/>
    <property type="match status" value="1"/>
</dbReference>
<proteinExistence type="predicted"/>
<dbReference type="NCBIfam" id="TIGR02867">
    <property type="entry name" value="spore_II_P"/>
    <property type="match status" value="1"/>
</dbReference>
<sequence length="300" mass="34515">MQNEKDLFETIKDTYPQNPSKDFIVSTEMKLRQKARSMNRKGMIKRITAISSGALLFVATLSWLFFFSGQEVMTEVQSNIGNQPFASAVEEQDPEVFIYHSHNTESFIPELNETDPRKAFSDSKNVTLVGKEFSEKLKEHHINTILDDSDISKILEERGLSFKDSYVVSREKLQEALTEYESIKMVFDIHRDSQKRSDTTINIDGKDYAKIAFVVSTTSNNYDQNREFATRLHDKLEELYPGLSRGVFKKGENPQNTYNQHLQNNSVLLEIGGVENTLEETFRTTDVFAKIVKEVIEKEK</sequence>
<evidence type="ECO:0000256" key="1">
    <source>
        <dbReference type="SAM" id="Phobius"/>
    </source>
</evidence>
<reference evidence="2 3" key="1">
    <citation type="submission" date="2022-03" db="EMBL/GenBank/DDBJ databases">
        <authorList>
            <person name="Jo J.-H."/>
            <person name="Im W.-T."/>
        </authorList>
    </citation>
    <scope>NUCLEOTIDE SEQUENCE [LARGE SCALE GENOMIC DNA]</scope>
    <source>
        <strain evidence="2 3">MA9</strain>
    </source>
</reference>
<name>A0ABS9UGG0_9BACL</name>
<gene>
    <name evidence="2" type="ORF">LZ480_16215</name>
</gene>